<dbReference type="Proteomes" id="UP001500897">
    <property type="component" value="Unassembled WGS sequence"/>
</dbReference>
<dbReference type="PANTHER" id="PTHR43767">
    <property type="entry name" value="LONG-CHAIN-FATTY-ACID--COA LIGASE"/>
    <property type="match status" value="1"/>
</dbReference>
<dbReference type="PROSITE" id="PS00455">
    <property type="entry name" value="AMP_BINDING"/>
    <property type="match status" value="1"/>
</dbReference>
<dbReference type="InterPro" id="IPR000873">
    <property type="entry name" value="AMP-dep_synth/lig_dom"/>
</dbReference>
<dbReference type="PANTHER" id="PTHR43767:SF1">
    <property type="entry name" value="NONRIBOSOMAL PEPTIDE SYNTHASE PES1 (EUROFUNG)-RELATED"/>
    <property type="match status" value="1"/>
</dbReference>
<dbReference type="EMBL" id="BAAANS010000054">
    <property type="protein sequence ID" value="GAA2116215.1"/>
    <property type="molecule type" value="Genomic_DNA"/>
</dbReference>
<dbReference type="Gene3D" id="3.40.50.12780">
    <property type="entry name" value="N-terminal domain of ligase-like"/>
    <property type="match status" value="1"/>
</dbReference>
<dbReference type="SUPFAM" id="SSF56801">
    <property type="entry name" value="Acetyl-CoA synthetase-like"/>
    <property type="match status" value="1"/>
</dbReference>
<comment type="caution">
    <text evidence="2">The sequence shown here is derived from an EMBL/GenBank/DDBJ whole genome shotgun (WGS) entry which is preliminary data.</text>
</comment>
<accession>A0ABN2XSG2</accession>
<evidence type="ECO:0000313" key="2">
    <source>
        <dbReference type="EMBL" id="GAA2116215.1"/>
    </source>
</evidence>
<proteinExistence type="predicted"/>
<dbReference type="Pfam" id="PF00501">
    <property type="entry name" value="AMP-binding"/>
    <property type="match status" value="1"/>
</dbReference>
<evidence type="ECO:0000313" key="3">
    <source>
        <dbReference type="Proteomes" id="UP001500897"/>
    </source>
</evidence>
<name>A0ABN2XSG2_9ACTN</name>
<dbReference type="InterPro" id="IPR020845">
    <property type="entry name" value="AMP-binding_CS"/>
</dbReference>
<dbReference type="InterPro" id="IPR050237">
    <property type="entry name" value="ATP-dep_AMP-bd_enzyme"/>
</dbReference>
<protein>
    <submittedName>
        <fullName evidence="2">AMP-binding protein</fullName>
    </submittedName>
</protein>
<evidence type="ECO:0000259" key="1">
    <source>
        <dbReference type="Pfam" id="PF00501"/>
    </source>
</evidence>
<sequence>MPGPRGFYIGLMFDRAAARHGRAPVFLDRPLDLAPDEGTELTVGRLAALVRGAAGRLVGAGVRPGDHVALYKSDNFDIALLAAAVQRVGAVPALLSPKLEGAVAARLLERLERPWLLTDAGKLALPGFVPAAAREVLVVPGPGPGGGGAVPAGGRALAGCPVAPLAGVRVPGVREPAFISHTSGTTGLPKLVVQSPDALWQRLRLQRLVAAATWRRETVALHLSFVHARFYSALDLALNHGNPLLVAVDGGPESIGPWFARHRPGAVETQPNVYIDWEELAGHPGRPLANVRYYSATFDAMHPRTVRTLLEASERRRPAFIQLYGQSETGPVTGTWYTRRDLHRLDGRRVGRGLPGITRLRIVGDDGAVLPAGATGHIEVSSRTRAQTYLGEDARFRASLHGRWWRMGDTGFMDRLGRVHLLDRAVDRVEEVDSNLRLEDDLMERLPELREVVIVAGPDGQAVPVVCTRGDLALDAARWRRATEGMPALGPVRHLPFDEVPRTSTWKVRRPELAALLADGGPVPARGTRGR</sequence>
<reference evidence="2 3" key="1">
    <citation type="journal article" date="2019" name="Int. J. Syst. Evol. Microbiol.">
        <title>The Global Catalogue of Microorganisms (GCM) 10K type strain sequencing project: providing services to taxonomists for standard genome sequencing and annotation.</title>
        <authorList>
            <consortium name="The Broad Institute Genomics Platform"/>
            <consortium name="The Broad Institute Genome Sequencing Center for Infectious Disease"/>
            <person name="Wu L."/>
            <person name="Ma J."/>
        </authorList>
    </citation>
    <scope>NUCLEOTIDE SEQUENCE [LARGE SCALE GENOMIC DNA]</scope>
    <source>
        <strain evidence="2 3">JCM 14559</strain>
    </source>
</reference>
<keyword evidence="3" id="KW-1185">Reference proteome</keyword>
<dbReference type="RefSeq" id="WP_344556889.1">
    <property type="nucleotide sequence ID" value="NZ_BAAANS010000054.1"/>
</dbReference>
<organism evidence="2 3">
    <name type="scientific">Kitasatospora saccharophila</name>
    <dbReference type="NCBI Taxonomy" id="407973"/>
    <lineage>
        <taxon>Bacteria</taxon>
        <taxon>Bacillati</taxon>
        <taxon>Actinomycetota</taxon>
        <taxon>Actinomycetes</taxon>
        <taxon>Kitasatosporales</taxon>
        <taxon>Streptomycetaceae</taxon>
        <taxon>Kitasatospora</taxon>
    </lineage>
</organism>
<gene>
    <name evidence="2" type="ORF">GCM10009759_61650</name>
</gene>
<feature type="domain" description="AMP-dependent synthetase/ligase" evidence="1">
    <location>
        <begin position="13"/>
        <end position="390"/>
    </location>
</feature>
<dbReference type="InterPro" id="IPR042099">
    <property type="entry name" value="ANL_N_sf"/>
</dbReference>